<organism evidence="2">
    <name type="scientific">bioreactor metagenome</name>
    <dbReference type="NCBI Taxonomy" id="1076179"/>
    <lineage>
        <taxon>unclassified sequences</taxon>
        <taxon>metagenomes</taxon>
        <taxon>ecological metagenomes</taxon>
    </lineage>
</organism>
<sequence length="223" mass="25068">MLLRTLPRPLRGKVRWGNAASARLGQSPMDPIHPVPLRLPDRPPPRRERVHEADESRGHAVDHFLLRHLGGLEAPSARRRVLGIPRFLLSGRGRDSELADPRPLLQRLQPRESRNHGRGHLHARTAHQGAGNGTQERHAVGLRDHDRAEPQPFLGHGHRVQAPPGEFGPVQRHSGLLLPRSPRDRKTAGVGQRTPGIPRPDRPLLFRKLEGVLRARQRASLRR</sequence>
<reference evidence="2" key="1">
    <citation type="submission" date="2019-08" db="EMBL/GenBank/DDBJ databases">
        <authorList>
            <person name="Kucharzyk K."/>
            <person name="Murdoch R.W."/>
            <person name="Higgins S."/>
            <person name="Loffler F."/>
        </authorList>
    </citation>
    <scope>NUCLEOTIDE SEQUENCE</scope>
</reference>
<name>A0A645FL09_9ZZZZ</name>
<protein>
    <submittedName>
        <fullName evidence="2">Uncharacterized protein</fullName>
    </submittedName>
</protein>
<gene>
    <name evidence="2" type="ORF">SDC9_162427</name>
</gene>
<dbReference type="AlphaFoldDB" id="A0A645FL09"/>
<comment type="caution">
    <text evidence="2">The sequence shown here is derived from an EMBL/GenBank/DDBJ whole genome shotgun (WGS) entry which is preliminary data.</text>
</comment>
<feature type="compositionally biased region" description="Basic and acidic residues" evidence="1">
    <location>
        <begin position="135"/>
        <end position="149"/>
    </location>
</feature>
<dbReference type="EMBL" id="VSSQ01061807">
    <property type="protein sequence ID" value="MPN15098.1"/>
    <property type="molecule type" value="Genomic_DNA"/>
</dbReference>
<evidence type="ECO:0000256" key="1">
    <source>
        <dbReference type="SAM" id="MobiDB-lite"/>
    </source>
</evidence>
<feature type="region of interest" description="Disordered" evidence="1">
    <location>
        <begin position="109"/>
        <end position="203"/>
    </location>
</feature>
<evidence type="ECO:0000313" key="2">
    <source>
        <dbReference type="EMBL" id="MPN15098.1"/>
    </source>
</evidence>
<feature type="compositionally biased region" description="Basic and acidic residues" evidence="1">
    <location>
        <begin position="39"/>
        <end position="56"/>
    </location>
</feature>
<feature type="compositionally biased region" description="Basic residues" evidence="1">
    <location>
        <begin position="116"/>
        <end position="125"/>
    </location>
</feature>
<proteinExistence type="predicted"/>
<accession>A0A645FL09</accession>
<feature type="region of interest" description="Disordered" evidence="1">
    <location>
        <begin position="17"/>
        <end position="56"/>
    </location>
</feature>